<sequence length="94" mass="10447">MPERSSQYVGALWVRQSTVGVHIVTTRARIWTAGTQSSIAGALWLQRLHCWSELLECVVALPKQVIGMPERCGLDKVLSERKLGLPKCIFTVGK</sequence>
<evidence type="ECO:0000313" key="2">
    <source>
        <dbReference type="Proteomes" id="UP000017836"/>
    </source>
</evidence>
<proteinExistence type="predicted"/>
<reference evidence="2" key="1">
    <citation type="journal article" date="2013" name="Science">
        <title>The Amborella genome and the evolution of flowering plants.</title>
        <authorList>
            <consortium name="Amborella Genome Project"/>
        </authorList>
    </citation>
    <scope>NUCLEOTIDE SEQUENCE [LARGE SCALE GENOMIC DNA]</scope>
</reference>
<dbReference type="EMBL" id="KI392591">
    <property type="protein sequence ID" value="ERN13231.1"/>
    <property type="molecule type" value="Genomic_DNA"/>
</dbReference>
<keyword evidence="2" id="KW-1185">Reference proteome</keyword>
<name>W1PYZ5_AMBTC</name>
<dbReference type="Gramene" id="ERN13231">
    <property type="protein sequence ID" value="ERN13231"/>
    <property type="gene ID" value="AMTR_s00040p00229400"/>
</dbReference>
<dbReference type="HOGENOM" id="CLU_183991_0_0_1"/>
<accession>W1PYZ5</accession>
<dbReference type="Proteomes" id="UP000017836">
    <property type="component" value="Unassembled WGS sequence"/>
</dbReference>
<organism evidence="1 2">
    <name type="scientific">Amborella trichopoda</name>
    <dbReference type="NCBI Taxonomy" id="13333"/>
    <lineage>
        <taxon>Eukaryota</taxon>
        <taxon>Viridiplantae</taxon>
        <taxon>Streptophyta</taxon>
        <taxon>Embryophyta</taxon>
        <taxon>Tracheophyta</taxon>
        <taxon>Spermatophyta</taxon>
        <taxon>Magnoliopsida</taxon>
        <taxon>Amborellales</taxon>
        <taxon>Amborellaceae</taxon>
        <taxon>Amborella</taxon>
    </lineage>
</organism>
<evidence type="ECO:0000313" key="1">
    <source>
        <dbReference type="EMBL" id="ERN13231.1"/>
    </source>
</evidence>
<gene>
    <name evidence="1" type="ORF">AMTR_s00040p00229400</name>
</gene>
<dbReference type="AlphaFoldDB" id="W1PYZ5"/>
<protein>
    <submittedName>
        <fullName evidence="1">Uncharacterized protein</fullName>
    </submittedName>
</protein>